<protein>
    <submittedName>
        <fullName evidence="2">Uncharacterized protein</fullName>
    </submittedName>
</protein>
<evidence type="ECO:0000256" key="1">
    <source>
        <dbReference type="SAM" id="MobiDB-lite"/>
    </source>
</evidence>
<proteinExistence type="predicted"/>
<name>A0A377UTK5_KLEPN</name>
<organism evidence="2 3">
    <name type="scientific">Klebsiella pneumoniae</name>
    <dbReference type="NCBI Taxonomy" id="573"/>
    <lineage>
        <taxon>Bacteria</taxon>
        <taxon>Pseudomonadati</taxon>
        <taxon>Pseudomonadota</taxon>
        <taxon>Gammaproteobacteria</taxon>
        <taxon>Enterobacterales</taxon>
        <taxon>Enterobacteriaceae</taxon>
        <taxon>Klebsiella/Raoultella group</taxon>
        <taxon>Klebsiella</taxon>
        <taxon>Klebsiella pneumoniae complex</taxon>
    </lineage>
</organism>
<dbReference type="AlphaFoldDB" id="A0A377UTK5"/>
<dbReference type="EMBL" id="UGKT01000001">
    <property type="protein sequence ID" value="STT00560.1"/>
    <property type="molecule type" value="Genomic_DNA"/>
</dbReference>
<gene>
    <name evidence="2" type="ORF">NCTC13443_00834</name>
</gene>
<evidence type="ECO:0000313" key="3">
    <source>
        <dbReference type="Proteomes" id="UP000255518"/>
    </source>
</evidence>
<reference evidence="2 3" key="1">
    <citation type="submission" date="2018-06" db="EMBL/GenBank/DDBJ databases">
        <authorList>
            <consortium name="Pathogen Informatics"/>
            <person name="Doyle S."/>
        </authorList>
    </citation>
    <scope>NUCLEOTIDE SEQUENCE [LARGE SCALE GENOMIC DNA]</scope>
    <source>
        <strain evidence="2 3">NCTC13443</strain>
    </source>
</reference>
<evidence type="ECO:0000313" key="2">
    <source>
        <dbReference type="EMBL" id="STT00560.1"/>
    </source>
</evidence>
<feature type="region of interest" description="Disordered" evidence="1">
    <location>
        <begin position="71"/>
        <end position="92"/>
    </location>
</feature>
<dbReference type="Proteomes" id="UP000255518">
    <property type="component" value="Unassembled WGS sequence"/>
</dbReference>
<accession>A0A377UTK5</accession>
<sequence length="92" mass="10580">MNNSQLPPTSTAESASRKILRGVFSSFFTCGHWRLTLMSATMKKKDQITRWGQNFIGGNIVDKFEVRWRDTPDKVGGEGQNDPQPRLFRIHR</sequence>